<keyword evidence="4" id="KW-0131">Cell cycle</keyword>
<evidence type="ECO:0000256" key="3">
    <source>
        <dbReference type="ARBA" id="ARBA00022829"/>
    </source>
</evidence>
<dbReference type="PANTHER" id="PTHR34298:SF2">
    <property type="entry name" value="SEGREGATION AND CONDENSATION PROTEIN B"/>
    <property type="match status" value="1"/>
</dbReference>
<evidence type="ECO:0000313" key="6">
    <source>
        <dbReference type="Proteomes" id="UP000319148"/>
    </source>
</evidence>
<sequence length="198" mass="22292">MEKPEQIRIVEALLFASDKPLSAIALAECLPEGAHVEELLSELQEQYEKRGVNLVEVAGKWMFRTAPDLAFLLRKEVEEERRLSRAAIETLAIIAYHQPVTRADIEEIRGVSMSKGTLDVLMEANWVRMMGRRRTPGRPQTYGTSDHFLVHFGLETIKDLPGLAELKAAGFLDNVNTSRLNLLEDAKPTEEQPELPNS</sequence>
<dbReference type="Proteomes" id="UP000319148">
    <property type="component" value="Unassembled WGS sequence"/>
</dbReference>
<keyword evidence="2" id="KW-0132">Cell division</keyword>
<dbReference type="OrthoDB" id="9806226at2"/>
<gene>
    <name evidence="5" type="primary">scpB</name>
    <name evidence="5" type="ORF">FIV46_03370</name>
</gene>
<reference evidence="6" key="1">
    <citation type="submission" date="2019-06" db="EMBL/GenBank/DDBJ databases">
        <title>The complete genome of Emcibacter congregatus ZYLT.</title>
        <authorList>
            <person name="Zhao Z."/>
        </authorList>
    </citation>
    <scope>NUCLEOTIDE SEQUENCE [LARGE SCALE GENOMIC DNA]</scope>
    <source>
        <strain evidence="6">MCCC 1A06723</strain>
    </source>
</reference>
<keyword evidence="6" id="KW-1185">Reference proteome</keyword>
<dbReference type="NCBIfam" id="TIGR00281">
    <property type="entry name" value="SMC-Scp complex subunit ScpB"/>
    <property type="match status" value="1"/>
</dbReference>
<dbReference type="AlphaFoldDB" id="A0A501PTS8"/>
<evidence type="ECO:0000313" key="5">
    <source>
        <dbReference type="EMBL" id="TPD63131.1"/>
    </source>
</evidence>
<accession>A0A501PTS8</accession>
<name>A0A501PTS8_9PROT</name>
<dbReference type="Pfam" id="PF04079">
    <property type="entry name" value="SMC_ScpB"/>
    <property type="match status" value="1"/>
</dbReference>
<dbReference type="InterPro" id="IPR036390">
    <property type="entry name" value="WH_DNA-bd_sf"/>
</dbReference>
<keyword evidence="1" id="KW-0963">Cytoplasm</keyword>
<dbReference type="InterPro" id="IPR036388">
    <property type="entry name" value="WH-like_DNA-bd_sf"/>
</dbReference>
<evidence type="ECO:0000256" key="1">
    <source>
        <dbReference type="ARBA" id="ARBA00022490"/>
    </source>
</evidence>
<evidence type="ECO:0000256" key="4">
    <source>
        <dbReference type="ARBA" id="ARBA00023306"/>
    </source>
</evidence>
<dbReference type="SUPFAM" id="SSF46785">
    <property type="entry name" value="Winged helix' DNA-binding domain"/>
    <property type="match status" value="2"/>
</dbReference>
<dbReference type="PIRSF" id="PIRSF019345">
    <property type="entry name" value="ScpB"/>
    <property type="match status" value="1"/>
</dbReference>
<dbReference type="GO" id="GO:0051304">
    <property type="term" value="P:chromosome separation"/>
    <property type="evidence" value="ECO:0007669"/>
    <property type="project" value="InterPro"/>
</dbReference>
<evidence type="ECO:0000256" key="2">
    <source>
        <dbReference type="ARBA" id="ARBA00022618"/>
    </source>
</evidence>
<protein>
    <submittedName>
        <fullName evidence="5">SMC-Scp complex subunit ScpB</fullName>
    </submittedName>
</protein>
<dbReference type="PANTHER" id="PTHR34298">
    <property type="entry name" value="SEGREGATION AND CONDENSATION PROTEIN B"/>
    <property type="match status" value="1"/>
</dbReference>
<organism evidence="5 6">
    <name type="scientific">Emcibacter nanhaiensis</name>
    <dbReference type="NCBI Taxonomy" id="1505037"/>
    <lineage>
        <taxon>Bacteria</taxon>
        <taxon>Pseudomonadati</taxon>
        <taxon>Pseudomonadota</taxon>
        <taxon>Alphaproteobacteria</taxon>
        <taxon>Emcibacterales</taxon>
        <taxon>Emcibacteraceae</taxon>
        <taxon>Emcibacter</taxon>
    </lineage>
</organism>
<dbReference type="Gene3D" id="1.10.10.10">
    <property type="entry name" value="Winged helix-like DNA-binding domain superfamily/Winged helix DNA-binding domain"/>
    <property type="match status" value="2"/>
</dbReference>
<dbReference type="InterPro" id="IPR005234">
    <property type="entry name" value="ScpB_csome_segregation"/>
</dbReference>
<proteinExistence type="predicted"/>
<comment type="caution">
    <text evidence="5">The sequence shown here is derived from an EMBL/GenBank/DDBJ whole genome shotgun (WGS) entry which is preliminary data.</text>
</comment>
<dbReference type="GO" id="GO:0051301">
    <property type="term" value="P:cell division"/>
    <property type="evidence" value="ECO:0007669"/>
    <property type="project" value="UniProtKB-KW"/>
</dbReference>
<dbReference type="EMBL" id="VFIY01000004">
    <property type="protein sequence ID" value="TPD63131.1"/>
    <property type="molecule type" value="Genomic_DNA"/>
</dbReference>
<dbReference type="RefSeq" id="WP_139938380.1">
    <property type="nucleotide sequence ID" value="NZ_JBHSYP010000022.1"/>
</dbReference>
<keyword evidence="3" id="KW-0159">Chromosome partition</keyword>